<comment type="similarity">
    <text evidence="1 6 7">Belongs to the acetokinase family.</text>
</comment>
<feature type="active site" description="Proton donor/acceptor" evidence="6">
    <location>
        <position position="148"/>
    </location>
</feature>
<keyword evidence="5 6" id="KW-0067">ATP-binding</keyword>
<comment type="function">
    <text evidence="6">Catalyzes the formation of acetyl phosphate from acetate and ATP. Can also catalyze the reverse reaction.</text>
</comment>
<feature type="site" description="Transition state stabilizer" evidence="6">
    <location>
        <position position="180"/>
    </location>
</feature>
<comment type="subcellular location">
    <subcellularLocation>
        <location evidence="6">Cytoplasm</location>
    </subcellularLocation>
</comment>
<dbReference type="InterPro" id="IPR043129">
    <property type="entry name" value="ATPase_NBD"/>
</dbReference>
<feature type="binding site" evidence="6">
    <location>
        <position position="7"/>
    </location>
    <ligand>
        <name>Mg(2+)</name>
        <dbReference type="ChEBI" id="CHEBI:18420"/>
    </ligand>
</feature>
<keyword evidence="6" id="KW-0460">Magnesium</keyword>
<feature type="binding site" evidence="6">
    <location>
        <position position="91"/>
    </location>
    <ligand>
        <name>substrate</name>
    </ligand>
</feature>
<reference evidence="8 9" key="1">
    <citation type="submission" date="2022-05" db="EMBL/GenBank/DDBJ databases">
        <title>Genome Sequencing of Bee-Associated Microbes.</title>
        <authorList>
            <person name="Dunlap C."/>
        </authorList>
    </citation>
    <scope>NUCLEOTIDE SEQUENCE [LARGE SCALE GENOMIC DNA]</scope>
    <source>
        <strain evidence="8 9">NRRL B-14421</strain>
    </source>
</reference>
<keyword evidence="3 6" id="KW-0547">Nucleotide-binding</keyword>
<proteinExistence type="inferred from homology"/>
<feature type="binding site" evidence="6">
    <location>
        <begin position="208"/>
        <end position="212"/>
    </location>
    <ligand>
        <name>ATP</name>
        <dbReference type="ChEBI" id="CHEBI:30616"/>
    </ligand>
</feature>
<evidence type="ECO:0000313" key="9">
    <source>
        <dbReference type="Proteomes" id="UP001527099"/>
    </source>
</evidence>
<evidence type="ECO:0000256" key="2">
    <source>
        <dbReference type="ARBA" id="ARBA00022679"/>
    </source>
</evidence>
<keyword evidence="4 6" id="KW-0418">Kinase</keyword>
<gene>
    <name evidence="6" type="primary">ackA</name>
    <name evidence="8" type="ORF">M5X19_13845</name>
</gene>
<dbReference type="Pfam" id="PF00871">
    <property type="entry name" value="Acetate_kinase"/>
    <property type="match status" value="1"/>
</dbReference>
<sequence>MNILVINAGSSSLKYQLFQMEEGNILAKGRVERIGMETAILTHEPTGKAEVHEVREILEHTTAIRKVLELLVHPEHGVLASTSEIDAVGHRVVHGGESFKSSVLVNDEVKKEIKRLFDLAPLHNPAHMLGISAVEANMPGVPQAVVFDTAFHQSMPAHAYLYPVPMALYRKHKVRRYGFHGTSHNYVSERAAAFLGRPLEQLKLVTCHIGNGASCAAIMGGKSVDTSMGMTPLEGLMMGTRSGDLDPAIVPYAMGKEDLTLGEISSMLNKHSGLQAISGISSDMREIVEALEAGDKNAALAFEMYEYRLRKYIGAYVAAMNGVDAIVFTAGVGENSELLRQTVCERLTFLGVEFDEEANRKGRGLERRISKQGSKVEVLVIPTNEEWVIARDTFGLIQSQNIRLELSKIDFSHGNRNSVQ</sequence>
<dbReference type="RefSeq" id="WP_268615681.1">
    <property type="nucleotide sequence ID" value="NZ_JAMDMX010000044.1"/>
</dbReference>
<feature type="site" description="Transition state stabilizer" evidence="6">
    <location>
        <position position="241"/>
    </location>
</feature>
<comment type="subunit">
    <text evidence="6">Homodimer.</text>
</comment>
<dbReference type="SUPFAM" id="SSF53067">
    <property type="entry name" value="Actin-like ATPase domain"/>
    <property type="match status" value="2"/>
</dbReference>
<keyword evidence="9" id="KW-1185">Reference proteome</keyword>
<evidence type="ECO:0000256" key="4">
    <source>
        <dbReference type="ARBA" id="ARBA00022777"/>
    </source>
</evidence>
<keyword evidence="6" id="KW-0963">Cytoplasm</keyword>
<dbReference type="InterPro" id="IPR004372">
    <property type="entry name" value="Ac/propionate_kinase"/>
</dbReference>
<feature type="binding site" evidence="6">
    <location>
        <begin position="283"/>
        <end position="285"/>
    </location>
    <ligand>
        <name>ATP</name>
        <dbReference type="ChEBI" id="CHEBI:30616"/>
    </ligand>
</feature>
<comment type="cofactor">
    <cofactor evidence="6">
        <name>Mg(2+)</name>
        <dbReference type="ChEBI" id="CHEBI:18420"/>
    </cofactor>
    <cofactor evidence="6">
        <name>Mn(2+)</name>
        <dbReference type="ChEBI" id="CHEBI:29035"/>
    </cofactor>
    <text evidence="6">Mg(2+). Can also accept Mn(2+).</text>
</comment>
<dbReference type="CDD" id="cd24010">
    <property type="entry name" value="ASKHA_NBD_AcK_PK"/>
    <property type="match status" value="1"/>
</dbReference>
<dbReference type="PRINTS" id="PR00471">
    <property type="entry name" value="ACETATEKNASE"/>
</dbReference>
<dbReference type="PIRSF" id="PIRSF000722">
    <property type="entry name" value="Acetate_prop_kin"/>
    <property type="match status" value="1"/>
</dbReference>
<evidence type="ECO:0000256" key="6">
    <source>
        <dbReference type="HAMAP-Rule" id="MF_00020"/>
    </source>
</evidence>
<evidence type="ECO:0000256" key="3">
    <source>
        <dbReference type="ARBA" id="ARBA00022741"/>
    </source>
</evidence>
<comment type="pathway">
    <text evidence="6">Metabolic intermediate biosynthesis; acetyl-CoA biosynthesis; acetyl-CoA from acetate: step 1/2.</text>
</comment>
<feature type="binding site" evidence="6">
    <location>
        <position position="14"/>
    </location>
    <ligand>
        <name>ATP</name>
        <dbReference type="ChEBI" id="CHEBI:30616"/>
    </ligand>
</feature>
<dbReference type="InterPro" id="IPR023865">
    <property type="entry name" value="Aliphatic_acid_kinase_CS"/>
</dbReference>
<keyword evidence="6" id="KW-0479">Metal-binding</keyword>
<dbReference type="Proteomes" id="UP001527099">
    <property type="component" value="Unassembled WGS sequence"/>
</dbReference>
<comment type="catalytic activity">
    <reaction evidence="6">
        <text>acetate + ATP = acetyl phosphate + ADP</text>
        <dbReference type="Rhea" id="RHEA:11352"/>
        <dbReference type="ChEBI" id="CHEBI:22191"/>
        <dbReference type="ChEBI" id="CHEBI:30089"/>
        <dbReference type="ChEBI" id="CHEBI:30616"/>
        <dbReference type="ChEBI" id="CHEBI:456216"/>
        <dbReference type="EC" id="2.7.2.1"/>
    </reaction>
</comment>
<protein>
    <recommendedName>
        <fullName evidence="6">Acetate kinase</fullName>
        <ecNumber evidence="6">2.7.2.1</ecNumber>
    </recommendedName>
    <alternativeName>
        <fullName evidence="6">Acetokinase</fullName>
    </alternativeName>
</protein>
<name>A0ABT4GCR0_9BACL</name>
<accession>A0ABT4GCR0</accession>
<dbReference type="PANTHER" id="PTHR21060">
    <property type="entry name" value="ACETATE KINASE"/>
    <property type="match status" value="1"/>
</dbReference>
<dbReference type="Gene3D" id="3.30.420.40">
    <property type="match status" value="2"/>
</dbReference>
<evidence type="ECO:0000256" key="7">
    <source>
        <dbReference type="RuleBase" id="RU003835"/>
    </source>
</evidence>
<dbReference type="HAMAP" id="MF_00020">
    <property type="entry name" value="Acetate_kinase"/>
    <property type="match status" value="1"/>
</dbReference>
<feature type="binding site" evidence="6">
    <location>
        <begin position="331"/>
        <end position="335"/>
    </location>
    <ligand>
        <name>ATP</name>
        <dbReference type="ChEBI" id="CHEBI:30616"/>
    </ligand>
</feature>
<evidence type="ECO:0000256" key="5">
    <source>
        <dbReference type="ARBA" id="ARBA00022840"/>
    </source>
</evidence>
<dbReference type="NCBIfam" id="TIGR00016">
    <property type="entry name" value="ackA"/>
    <property type="match status" value="1"/>
</dbReference>
<dbReference type="EC" id="2.7.2.1" evidence="6"/>
<evidence type="ECO:0000313" key="8">
    <source>
        <dbReference type="EMBL" id="MCY9693975.1"/>
    </source>
</evidence>
<dbReference type="InterPro" id="IPR000890">
    <property type="entry name" value="Aliphatic_acid_kin_short-chain"/>
</dbReference>
<dbReference type="EMBL" id="JAMDMX010000044">
    <property type="protein sequence ID" value="MCY9693975.1"/>
    <property type="molecule type" value="Genomic_DNA"/>
</dbReference>
<dbReference type="PROSITE" id="PS01075">
    <property type="entry name" value="ACETATE_KINASE_1"/>
    <property type="match status" value="1"/>
</dbReference>
<comment type="caution">
    <text evidence="8">The sequence shown here is derived from an EMBL/GenBank/DDBJ whole genome shotgun (WGS) entry which is preliminary data.</text>
</comment>
<evidence type="ECO:0000256" key="1">
    <source>
        <dbReference type="ARBA" id="ARBA00008748"/>
    </source>
</evidence>
<organism evidence="8 9">
    <name type="scientific">Paenibacillus alginolyticus</name>
    <dbReference type="NCBI Taxonomy" id="59839"/>
    <lineage>
        <taxon>Bacteria</taxon>
        <taxon>Bacillati</taxon>
        <taxon>Bacillota</taxon>
        <taxon>Bacilli</taxon>
        <taxon>Bacillales</taxon>
        <taxon>Paenibacillaceae</taxon>
        <taxon>Paenibacillus</taxon>
    </lineage>
</organism>
<dbReference type="GO" id="GO:0016301">
    <property type="term" value="F:kinase activity"/>
    <property type="evidence" value="ECO:0007669"/>
    <property type="project" value="UniProtKB-KW"/>
</dbReference>
<feature type="binding site" evidence="6">
    <location>
        <position position="385"/>
    </location>
    <ligand>
        <name>Mg(2+)</name>
        <dbReference type="ChEBI" id="CHEBI:18420"/>
    </ligand>
</feature>
<dbReference type="PANTHER" id="PTHR21060:SF15">
    <property type="entry name" value="ACETATE KINASE-RELATED"/>
    <property type="match status" value="1"/>
</dbReference>
<keyword evidence="2 6" id="KW-0808">Transferase</keyword>